<evidence type="ECO:0000256" key="3">
    <source>
        <dbReference type="ARBA" id="ARBA00022475"/>
    </source>
</evidence>
<evidence type="ECO:0000256" key="4">
    <source>
        <dbReference type="ARBA" id="ARBA00022692"/>
    </source>
</evidence>
<evidence type="ECO:0000256" key="7">
    <source>
        <dbReference type="ARBA" id="ARBA00038032"/>
    </source>
</evidence>
<evidence type="ECO:0000313" key="11">
    <source>
        <dbReference type="EMBL" id="ECI4008300.1"/>
    </source>
</evidence>
<dbReference type="GO" id="GO:0022857">
    <property type="term" value="F:transmembrane transporter activity"/>
    <property type="evidence" value="ECO:0007669"/>
    <property type="project" value="InterPro"/>
</dbReference>
<feature type="transmembrane region" description="Helical" evidence="9">
    <location>
        <begin position="89"/>
        <end position="107"/>
    </location>
</feature>
<feature type="transmembrane region" description="Helical" evidence="9">
    <location>
        <begin position="36"/>
        <end position="55"/>
    </location>
</feature>
<dbReference type="Proteomes" id="UP000839598">
    <property type="component" value="Unassembled WGS sequence"/>
</dbReference>
<evidence type="ECO:0000256" key="1">
    <source>
        <dbReference type="ARBA" id="ARBA00004651"/>
    </source>
</evidence>
<evidence type="ECO:0000256" key="5">
    <source>
        <dbReference type="ARBA" id="ARBA00022989"/>
    </source>
</evidence>
<dbReference type="EMBL" id="AAIVAV010000002">
    <property type="protein sequence ID" value="ECI4008300.1"/>
    <property type="molecule type" value="Genomic_DNA"/>
</dbReference>
<keyword evidence="4 8" id="KW-0812">Transmembrane</keyword>
<evidence type="ECO:0000313" key="10">
    <source>
        <dbReference type="EMBL" id="ECC1606025.1"/>
    </source>
</evidence>
<dbReference type="PANTHER" id="PTHR30561:SF1">
    <property type="entry name" value="MULTIDRUG TRANSPORTER EMRE"/>
    <property type="match status" value="1"/>
</dbReference>
<evidence type="ECO:0000256" key="9">
    <source>
        <dbReference type="SAM" id="Phobius"/>
    </source>
</evidence>
<gene>
    <name evidence="11" type="ORF">DN310_02835</name>
    <name evidence="10" type="ORF">FNI14_08570</name>
</gene>
<dbReference type="InterPro" id="IPR037185">
    <property type="entry name" value="EmrE-like"/>
</dbReference>
<evidence type="ECO:0000256" key="8">
    <source>
        <dbReference type="RuleBase" id="RU003942"/>
    </source>
</evidence>
<keyword evidence="3" id="KW-1003">Cell membrane</keyword>
<keyword evidence="5 9" id="KW-1133">Transmembrane helix</keyword>
<comment type="similarity">
    <text evidence="7 8">Belongs to the drug/metabolite transporter (DMT) superfamily. Small multidrug resistance (SMR) (TC 2.A.7.1) family.</text>
</comment>
<accession>A0A5Y1WDF2</accession>
<proteinExistence type="inferred from homology"/>
<keyword evidence="2" id="KW-0813">Transport</keyword>
<reference evidence="10" key="1">
    <citation type="submission" date="2019-07" db="EMBL/GenBank/DDBJ databases">
        <authorList>
            <person name="Ashton P.M."/>
            <person name="Dallman T."/>
            <person name="Nair S."/>
            <person name="De Pinna E."/>
            <person name="Peters T."/>
            <person name="Grant K."/>
        </authorList>
    </citation>
    <scope>NUCLEOTIDE SEQUENCE</scope>
    <source>
        <strain evidence="11">275803</strain>
        <strain evidence="10">646013</strain>
    </source>
</reference>
<evidence type="ECO:0000256" key="6">
    <source>
        <dbReference type="ARBA" id="ARBA00023136"/>
    </source>
</evidence>
<dbReference type="AlphaFoldDB" id="A0A5Y1WDF2"/>
<sequence>MISYLILFIAGCFEVAGISTLNGYANAQPVRRKVTFLLVTIVLFAIALSSLSISMREIPLSVAYAIFTGVGTIGAVAVGVFINGDKIRLLKGASIFLMIFSAIMLKLV</sequence>
<dbReference type="Gene3D" id="1.10.3730.20">
    <property type="match status" value="1"/>
</dbReference>
<organism evidence="10">
    <name type="scientific">Salmonella enterica subsp. salamae</name>
    <dbReference type="NCBI Taxonomy" id="59202"/>
    <lineage>
        <taxon>Bacteria</taxon>
        <taxon>Pseudomonadati</taxon>
        <taxon>Pseudomonadota</taxon>
        <taxon>Gammaproteobacteria</taxon>
        <taxon>Enterobacterales</taxon>
        <taxon>Enterobacteriaceae</taxon>
        <taxon>Salmonella</taxon>
    </lineage>
</organism>
<dbReference type="GO" id="GO:0005886">
    <property type="term" value="C:plasma membrane"/>
    <property type="evidence" value="ECO:0007669"/>
    <property type="project" value="UniProtKB-SubCell"/>
</dbReference>
<name>A0A5Y1WDF2_SALER</name>
<feature type="transmembrane region" description="Helical" evidence="9">
    <location>
        <begin position="6"/>
        <end position="24"/>
    </location>
</feature>
<comment type="caution">
    <text evidence="10">The sequence shown here is derived from an EMBL/GenBank/DDBJ whole genome shotgun (WGS) entry which is preliminary data.</text>
</comment>
<dbReference type="EMBL" id="AAIAJV010000007">
    <property type="protein sequence ID" value="ECC1606025.1"/>
    <property type="molecule type" value="Genomic_DNA"/>
</dbReference>
<evidence type="ECO:0000256" key="2">
    <source>
        <dbReference type="ARBA" id="ARBA00022448"/>
    </source>
</evidence>
<dbReference type="InterPro" id="IPR000390">
    <property type="entry name" value="Small_drug/metabolite_transptr"/>
</dbReference>
<feature type="transmembrane region" description="Helical" evidence="9">
    <location>
        <begin position="61"/>
        <end position="82"/>
    </location>
</feature>
<keyword evidence="6 9" id="KW-0472">Membrane</keyword>
<comment type="subcellular location">
    <subcellularLocation>
        <location evidence="1 8">Cell membrane</location>
        <topology evidence="1 8">Multi-pass membrane protein</topology>
    </subcellularLocation>
</comment>
<dbReference type="InterPro" id="IPR045324">
    <property type="entry name" value="Small_multidrug_res"/>
</dbReference>
<dbReference type="SUPFAM" id="SSF103481">
    <property type="entry name" value="Multidrug resistance efflux transporter EmrE"/>
    <property type="match status" value="1"/>
</dbReference>
<dbReference type="PANTHER" id="PTHR30561">
    <property type="entry name" value="SMR FAMILY PROTON-DEPENDENT DRUG EFFLUX TRANSPORTER SUGE"/>
    <property type="match status" value="1"/>
</dbReference>
<protein>
    <submittedName>
        <fullName evidence="10">LuxR family transcriptional regulator</fullName>
    </submittedName>
</protein>
<dbReference type="Pfam" id="PF00893">
    <property type="entry name" value="Multi_Drug_Res"/>
    <property type="match status" value="1"/>
</dbReference>